<dbReference type="InterPro" id="IPR019038">
    <property type="entry name" value="POLD3"/>
</dbReference>
<dbReference type="InterPro" id="IPR015424">
    <property type="entry name" value="PyrdxlP-dep_Trfase"/>
</dbReference>
<gene>
    <name evidence="3" type="ORF">SAPIO_CDS9791</name>
</gene>
<evidence type="ECO:0000256" key="1">
    <source>
        <dbReference type="SAM" id="MobiDB-lite"/>
    </source>
</evidence>
<feature type="region of interest" description="Disordered" evidence="1">
    <location>
        <begin position="137"/>
        <end position="357"/>
    </location>
</feature>
<name>A0A084FXJ9_PSEDA</name>
<keyword evidence="4" id="KW-1185">Reference proteome</keyword>
<dbReference type="InterPro" id="IPR015421">
    <property type="entry name" value="PyrdxlP-dep_Trfase_major"/>
</dbReference>
<feature type="compositionally biased region" description="Basic residues" evidence="1">
    <location>
        <begin position="346"/>
        <end position="356"/>
    </location>
</feature>
<dbReference type="CDD" id="cd00609">
    <property type="entry name" value="AAT_like"/>
    <property type="match status" value="1"/>
</dbReference>
<feature type="region of interest" description="Disordered" evidence="1">
    <location>
        <begin position="375"/>
        <end position="400"/>
    </location>
</feature>
<comment type="caution">
    <text evidence="3">The sequence shown here is derived from an EMBL/GenBank/DDBJ whole genome shotgun (WGS) entry which is preliminary data.</text>
</comment>
<feature type="compositionally biased region" description="Polar residues" evidence="1">
    <location>
        <begin position="153"/>
        <end position="165"/>
    </location>
</feature>
<dbReference type="Gene3D" id="3.90.1150.10">
    <property type="entry name" value="Aspartate Aminotransferase, domain 1"/>
    <property type="match status" value="1"/>
</dbReference>
<dbReference type="VEuPathDB" id="FungiDB:SAPIO_CDS9791"/>
<dbReference type="Pfam" id="PF09507">
    <property type="entry name" value="CDC27"/>
    <property type="match status" value="1"/>
</dbReference>
<dbReference type="Gene3D" id="3.40.640.10">
    <property type="entry name" value="Type I PLP-dependent aspartate aminotransferase-like (Major domain)"/>
    <property type="match status" value="1"/>
</dbReference>
<feature type="compositionally biased region" description="Basic and acidic residues" evidence="1">
    <location>
        <begin position="264"/>
        <end position="286"/>
    </location>
</feature>
<dbReference type="Proteomes" id="UP000028545">
    <property type="component" value="Unassembled WGS sequence"/>
</dbReference>
<dbReference type="EMBL" id="JOWA01000143">
    <property type="protein sequence ID" value="KEZ39811.1"/>
    <property type="molecule type" value="Genomic_DNA"/>
</dbReference>
<dbReference type="GO" id="GO:0043625">
    <property type="term" value="C:delta DNA polymerase complex"/>
    <property type="evidence" value="ECO:0007669"/>
    <property type="project" value="InterPro"/>
</dbReference>
<feature type="compositionally biased region" description="Low complexity" evidence="1">
    <location>
        <begin position="173"/>
        <end position="228"/>
    </location>
</feature>
<dbReference type="PANTHER" id="PTHR42858">
    <property type="entry name" value="AMINOTRANSFERASE"/>
    <property type="match status" value="1"/>
</dbReference>
<sequence length="870" mass="95120">MLFEFHRLQNQKSPNSVYATYLVYGEKSVGSPASDGDVEMSSTADTDTSWRTILTLVEEKELQGKLQKSALKEYNSVYSIHVYSLSPHAGQDLQLLSESNNDGLSGYSANLGPVGAQNHFGGVANSRVRLRDRRGYKPPVINASAAAKETPSQKKSAWKVSSNSQEKTESPKPAASSSRQISSSARAPAKSGSKGPSSSIMQSFAKASVKASKSSSAAEPAPTPTAGSDADSQQPAMYDDDDDDDDDDGGDDDDDSAVLPRPKITGDDAENRKSRLQREAELRRMMDEDDEISGISTTVDIEKKENPSDNSQAETTGDGGEEAPPDNMETKAEPIATESGNGEGRRRGKRRVMKKKQIQDEEGYLITVQEPVWESFSEDETPQPRKPASAAASTKAKKLAPKGQGSIMSFFAKKPREYLSIDFVRSPKARVNLLRGWPAPQSLPAGQLREAALDLLSNPTEYVPALQYGPDPGSQALREELSRWLARMYSVSPDPERICITGGASQNLARILQRFTDPRFTRMVWMVAPCYYLACPIFEDAGFSGRLRAVPEDPEGIDIAYLARGLALSDSDLSADAPKYESRDEIRIYRHIIYVVPTSANPSGKSMSLERRTHLVHLARKHNALVISDDVYDALQWSLLTEPGHGNGAAAPEVLPRLCDIDLALEPSPDDPCHFGNTVSNGSFSKIVAPGMRTGWTEATPKFTYALSQTGSTRSGGSPSQFGATLMWKLLKSGDLDAHLETVIIPGLQRRHRQLLRSIREHLIPLGLTLDDANHAAGSSQYGGYFVWLTLPSNLDSEAIASRAEREENLTIGHGKMFEVRGDEDSALFRNHIRLSFSWEPEEALAEGIQRLGNIVRSQLEQSMTCIPSQ</sequence>
<feature type="compositionally biased region" description="Acidic residues" evidence="1">
    <location>
        <begin position="238"/>
        <end position="256"/>
    </location>
</feature>
<dbReference type="GO" id="GO:0047536">
    <property type="term" value="F:2-aminoadipate transaminase activity"/>
    <property type="evidence" value="ECO:0007669"/>
    <property type="project" value="TreeGrafter"/>
</dbReference>
<dbReference type="InterPro" id="IPR004839">
    <property type="entry name" value="Aminotransferase_I/II_large"/>
</dbReference>
<evidence type="ECO:0000259" key="2">
    <source>
        <dbReference type="Pfam" id="PF00155"/>
    </source>
</evidence>
<feature type="domain" description="Aminotransferase class I/classII large" evidence="2">
    <location>
        <begin position="465"/>
        <end position="851"/>
    </location>
</feature>
<dbReference type="AlphaFoldDB" id="A0A084FXJ9"/>
<dbReference type="InterPro" id="IPR041913">
    <property type="entry name" value="POLD3_sf"/>
</dbReference>
<dbReference type="OrthoDB" id="7042322at2759"/>
<dbReference type="PANTHER" id="PTHR42858:SF1">
    <property type="entry name" value="LD15494P"/>
    <property type="match status" value="1"/>
</dbReference>
<dbReference type="Gene3D" id="3.90.1030.20">
    <property type="entry name" value="DNA polymerase delta, p66 (Cdc27) subunit, wHTH domain"/>
    <property type="match status" value="1"/>
</dbReference>
<protein>
    <recommendedName>
        <fullName evidence="2">Aminotransferase class I/classII large domain-containing protein</fullName>
    </recommendedName>
</protein>
<reference evidence="3 4" key="1">
    <citation type="journal article" date="2014" name="Genome Announc.">
        <title>Draft genome sequence of the pathogenic fungus Scedosporium apiospermum.</title>
        <authorList>
            <person name="Vandeputte P."/>
            <person name="Ghamrawi S."/>
            <person name="Rechenmann M."/>
            <person name="Iltis A."/>
            <person name="Giraud S."/>
            <person name="Fleury M."/>
            <person name="Thornton C."/>
            <person name="Delhaes L."/>
            <person name="Meyer W."/>
            <person name="Papon N."/>
            <person name="Bouchara J.P."/>
        </authorList>
    </citation>
    <scope>NUCLEOTIDE SEQUENCE [LARGE SCALE GENOMIC DNA]</scope>
    <source>
        <strain evidence="3 4">IHEM 14462</strain>
    </source>
</reference>
<dbReference type="KEGG" id="sapo:SAPIO_CDS9791"/>
<organism evidence="3 4">
    <name type="scientific">Pseudallescheria apiosperma</name>
    <name type="common">Scedosporium apiospermum</name>
    <dbReference type="NCBI Taxonomy" id="563466"/>
    <lineage>
        <taxon>Eukaryota</taxon>
        <taxon>Fungi</taxon>
        <taxon>Dikarya</taxon>
        <taxon>Ascomycota</taxon>
        <taxon>Pezizomycotina</taxon>
        <taxon>Sordariomycetes</taxon>
        <taxon>Hypocreomycetidae</taxon>
        <taxon>Microascales</taxon>
        <taxon>Microascaceae</taxon>
        <taxon>Scedosporium</taxon>
    </lineage>
</organism>
<dbReference type="GO" id="GO:0006260">
    <property type="term" value="P:DNA replication"/>
    <property type="evidence" value="ECO:0007669"/>
    <property type="project" value="InterPro"/>
</dbReference>
<evidence type="ECO:0000313" key="4">
    <source>
        <dbReference type="Proteomes" id="UP000028545"/>
    </source>
</evidence>
<dbReference type="GeneID" id="27728863"/>
<accession>A0A084FXJ9</accession>
<dbReference type="GO" id="GO:0030170">
    <property type="term" value="F:pyridoxal phosphate binding"/>
    <property type="evidence" value="ECO:0007669"/>
    <property type="project" value="InterPro"/>
</dbReference>
<dbReference type="HOGENOM" id="CLU_329863_0_0_1"/>
<dbReference type="InterPro" id="IPR015422">
    <property type="entry name" value="PyrdxlP-dep_Trfase_small"/>
</dbReference>
<evidence type="ECO:0000313" key="3">
    <source>
        <dbReference type="EMBL" id="KEZ39811.1"/>
    </source>
</evidence>
<dbReference type="Pfam" id="PF00155">
    <property type="entry name" value="Aminotran_1_2"/>
    <property type="match status" value="1"/>
</dbReference>
<dbReference type="SUPFAM" id="SSF53383">
    <property type="entry name" value="PLP-dependent transferases"/>
    <property type="match status" value="1"/>
</dbReference>
<dbReference type="RefSeq" id="XP_016639610.1">
    <property type="nucleotide sequence ID" value="XM_016791100.1"/>
</dbReference>
<proteinExistence type="predicted"/>